<keyword evidence="1" id="KW-0472">Membrane</keyword>
<feature type="transmembrane region" description="Helical" evidence="1">
    <location>
        <begin position="12"/>
        <end position="32"/>
    </location>
</feature>
<keyword evidence="1" id="KW-0812">Transmembrane</keyword>
<feature type="transmembrane region" description="Helical" evidence="1">
    <location>
        <begin position="44"/>
        <end position="61"/>
    </location>
</feature>
<evidence type="ECO:0000313" key="2">
    <source>
        <dbReference type="EMBL" id="WOL09159.1"/>
    </source>
</evidence>
<dbReference type="AlphaFoldDB" id="A0AAQ3KI80"/>
<dbReference type="Pfam" id="PF20100">
    <property type="entry name" value="DUF6490"/>
    <property type="match status" value="1"/>
</dbReference>
<name>A0AAQ3KI80_9LILI</name>
<organism evidence="2 3">
    <name type="scientific">Canna indica</name>
    <name type="common">Indian-shot</name>
    <dbReference type="NCBI Taxonomy" id="4628"/>
    <lineage>
        <taxon>Eukaryota</taxon>
        <taxon>Viridiplantae</taxon>
        <taxon>Streptophyta</taxon>
        <taxon>Embryophyta</taxon>
        <taxon>Tracheophyta</taxon>
        <taxon>Spermatophyta</taxon>
        <taxon>Magnoliopsida</taxon>
        <taxon>Liliopsida</taxon>
        <taxon>Zingiberales</taxon>
        <taxon>Cannaceae</taxon>
        <taxon>Canna</taxon>
    </lineage>
</organism>
<dbReference type="PANTHER" id="PTHR46610">
    <property type="entry name" value="OS05G0181300 PROTEIN"/>
    <property type="match status" value="1"/>
</dbReference>
<feature type="transmembrane region" description="Helical" evidence="1">
    <location>
        <begin position="106"/>
        <end position="129"/>
    </location>
</feature>
<dbReference type="EMBL" id="CP136894">
    <property type="protein sequence ID" value="WOL09159.1"/>
    <property type="molecule type" value="Genomic_DNA"/>
</dbReference>
<keyword evidence="1" id="KW-1133">Transmembrane helix</keyword>
<evidence type="ECO:0000256" key="1">
    <source>
        <dbReference type="SAM" id="Phobius"/>
    </source>
</evidence>
<accession>A0AAQ3KI80</accession>
<gene>
    <name evidence="2" type="ORF">Cni_G17912</name>
</gene>
<evidence type="ECO:0000313" key="3">
    <source>
        <dbReference type="Proteomes" id="UP001327560"/>
    </source>
</evidence>
<feature type="transmembrane region" description="Helical" evidence="1">
    <location>
        <begin position="82"/>
        <end position="100"/>
    </location>
</feature>
<reference evidence="2 3" key="1">
    <citation type="submission" date="2023-10" db="EMBL/GenBank/DDBJ databases">
        <title>Chromosome-scale genome assembly provides insights into flower coloration mechanisms of Canna indica.</title>
        <authorList>
            <person name="Li C."/>
        </authorList>
    </citation>
    <scope>NUCLEOTIDE SEQUENCE [LARGE SCALE GENOMIC DNA]</scope>
    <source>
        <tissue evidence="2">Flower</tissue>
    </source>
</reference>
<keyword evidence="3" id="KW-1185">Reference proteome</keyword>
<dbReference type="InterPro" id="IPR045501">
    <property type="entry name" value="DUF6490"/>
</dbReference>
<protein>
    <submittedName>
        <fullName evidence="2">Uncharacterized protein</fullName>
    </submittedName>
</protein>
<sequence length="133" mass="14497">MKLNDQLAAVRLTLIANSLPLTGFLFLAISAASSAYRSRDDPSALLFVAFAYTDVVALFLCMNRFEKLGEDAPAERREWLKAAVWLLATVLSLAFAWRVAQVMPPLLAAVVWGMTGSVAVGGFYGLFIYSDVC</sequence>
<dbReference type="Proteomes" id="UP001327560">
    <property type="component" value="Chromosome 5"/>
</dbReference>
<proteinExistence type="predicted"/>
<dbReference type="PANTHER" id="PTHR46610:SF20">
    <property type="entry name" value="OS05G0181300 PROTEIN"/>
    <property type="match status" value="1"/>
</dbReference>